<protein>
    <submittedName>
        <fullName evidence="9">WecA-like glycosyltransferase</fullName>
        <ecNumber evidence="9">2.7.8.33</ecNumber>
    </submittedName>
</protein>
<evidence type="ECO:0000256" key="3">
    <source>
        <dbReference type="ARBA" id="ARBA00022679"/>
    </source>
</evidence>
<dbReference type="OrthoDB" id="9783652at2"/>
<feature type="transmembrane region" description="Helical" evidence="8">
    <location>
        <begin position="12"/>
        <end position="35"/>
    </location>
</feature>
<feature type="transmembrane region" description="Helical" evidence="8">
    <location>
        <begin position="255"/>
        <end position="274"/>
    </location>
</feature>
<dbReference type="PANTHER" id="PTHR22926">
    <property type="entry name" value="PHOSPHO-N-ACETYLMURAMOYL-PENTAPEPTIDE-TRANSFERASE"/>
    <property type="match status" value="1"/>
</dbReference>
<feature type="transmembrane region" description="Helical" evidence="8">
    <location>
        <begin position="119"/>
        <end position="136"/>
    </location>
</feature>
<feature type="transmembrane region" description="Helical" evidence="8">
    <location>
        <begin position="303"/>
        <end position="324"/>
    </location>
</feature>
<dbReference type="GO" id="GO:0044038">
    <property type="term" value="P:cell wall macromolecule biosynthetic process"/>
    <property type="evidence" value="ECO:0007669"/>
    <property type="project" value="TreeGrafter"/>
</dbReference>
<keyword evidence="7" id="KW-0460">Magnesium</keyword>
<keyword evidence="7" id="KW-0479">Metal-binding</keyword>
<keyword evidence="3 9" id="KW-0808">Transferase</keyword>
<keyword evidence="4 8" id="KW-0812">Transmembrane</keyword>
<feature type="transmembrane region" description="Helical" evidence="8">
    <location>
        <begin position="90"/>
        <end position="107"/>
    </location>
</feature>
<evidence type="ECO:0000313" key="9">
    <source>
        <dbReference type="EMBL" id="QDT36378.1"/>
    </source>
</evidence>
<evidence type="ECO:0000256" key="1">
    <source>
        <dbReference type="ARBA" id="ARBA00004651"/>
    </source>
</evidence>
<dbReference type="InterPro" id="IPR000715">
    <property type="entry name" value="Glycosyl_transferase_4"/>
</dbReference>
<reference evidence="9 10" key="1">
    <citation type="submission" date="2019-02" db="EMBL/GenBank/DDBJ databases">
        <title>Deep-cultivation of Planctomycetes and their phenomic and genomic characterization uncovers novel biology.</title>
        <authorList>
            <person name="Wiegand S."/>
            <person name="Jogler M."/>
            <person name="Boedeker C."/>
            <person name="Pinto D."/>
            <person name="Vollmers J."/>
            <person name="Rivas-Marin E."/>
            <person name="Kohn T."/>
            <person name="Peeters S.H."/>
            <person name="Heuer A."/>
            <person name="Rast P."/>
            <person name="Oberbeckmann S."/>
            <person name="Bunk B."/>
            <person name="Jeske O."/>
            <person name="Meyerdierks A."/>
            <person name="Storesund J.E."/>
            <person name="Kallscheuer N."/>
            <person name="Luecker S."/>
            <person name="Lage O.M."/>
            <person name="Pohl T."/>
            <person name="Merkel B.J."/>
            <person name="Hornburger P."/>
            <person name="Mueller R.-W."/>
            <person name="Bruemmer F."/>
            <person name="Labrenz M."/>
            <person name="Spormann A.M."/>
            <person name="Op den Camp H."/>
            <person name="Overmann J."/>
            <person name="Amann R."/>
            <person name="Jetten M.S.M."/>
            <person name="Mascher T."/>
            <person name="Medema M.H."/>
            <person name="Devos D.P."/>
            <person name="Kaster A.-K."/>
            <person name="Ovreas L."/>
            <person name="Rohde M."/>
            <person name="Galperin M.Y."/>
            <person name="Jogler C."/>
        </authorList>
    </citation>
    <scope>NUCLEOTIDE SEQUENCE [LARGE SCALE GENOMIC DNA]</scope>
    <source>
        <strain evidence="9 10">Pan189</strain>
    </source>
</reference>
<evidence type="ECO:0000256" key="7">
    <source>
        <dbReference type="PIRSR" id="PIRSR600715-1"/>
    </source>
</evidence>
<evidence type="ECO:0000256" key="8">
    <source>
        <dbReference type="SAM" id="Phobius"/>
    </source>
</evidence>
<dbReference type="EMBL" id="CP036268">
    <property type="protein sequence ID" value="QDT36378.1"/>
    <property type="molecule type" value="Genomic_DNA"/>
</dbReference>
<keyword evidence="10" id="KW-1185">Reference proteome</keyword>
<proteinExistence type="predicted"/>
<feature type="binding site" evidence="7">
    <location>
        <position position="228"/>
    </location>
    <ligand>
        <name>Mg(2+)</name>
        <dbReference type="ChEBI" id="CHEBI:18420"/>
    </ligand>
</feature>
<evidence type="ECO:0000256" key="2">
    <source>
        <dbReference type="ARBA" id="ARBA00022475"/>
    </source>
</evidence>
<organism evidence="9 10">
    <name type="scientific">Stratiformator vulcanicus</name>
    <dbReference type="NCBI Taxonomy" id="2527980"/>
    <lineage>
        <taxon>Bacteria</taxon>
        <taxon>Pseudomonadati</taxon>
        <taxon>Planctomycetota</taxon>
        <taxon>Planctomycetia</taxon>
        <taxon>Planctomycetales</taxon>
        <taxon>Planctomycetaceae</taxon>
        <taxon>Stratiformator</taxon>
    </lineage>
</organism>
<dbReference type="KEGG" id="svp:Pan189_07340"/>
<dbReference type="PROSITE" id="PS01348">
    <property type="entry name" value="MRAY_2"/>
    <property type="match status" value="1"/>
</dbReference>
<dbReference type="GO" id="GO:0009103">
    <property type="term" value="P:lipopolysaccharide biosynthetic process"/>
    <property type="evidence" value="ECO:0007669"/>
    <property type="project" value="TreeGrafter"/>
</dbReference>
<dbReference type="PANTHER" id="PTHR22926:SF3">
    <property type="entry name" value="UNDECAPRENYL-PHOSPHATE ALPHA-N-ACETYLGLUCOSAMINYL 1-PHOSPHATE TRANSFERASE"/>
    <property type="match status" value="1"/>
</dbReference>
<evidence type="ECO:0000256" key="5">
    <source>
        <dbReference type="ARBA" id="ARBA00022989"/>
    </source>
</evidence>
<evidence type="ECO:0000313" key="10">
    <source>
        <dbReference type="Proteomes" id="UP000317318"/>
    </source>
</evidence>
<keyword evidence="5 8" id="KW-1133">Transmembrane helix</keyword>
<feature type="transmembrane region" description="Helical" evidence="8">
    <location>
        <begin position="56"/>
        <end position="78"/>
    </location>
</feature>
<feature type="transmembrane region" description="Helical" evidence="8">
    <location>
        <begin position="199"/>
        <end position="217"/>
    </location>
</feature>
<accession>A0A517QXR1</accession>
<gene>
    <name evidence="9" type="ORF">Pan189_07340</name>
</gene>
<dbReference type="AlphaFoldDB" id="A0A517QXR1"/>
<feature type="binding site" evidence="7">
    <location>
        <position position="168"/>
    </location>
    <ligand>
        <name>Mg(2+)</name>
        <dbReference type="ChEBI" id="CHEBI:18420"/>
    </ligand>
</feature>
<evidence type="ECO:0000256" key="6">
    <source>
        <dbReference type="ARBA" id="ARBA00023136"/>
    </source>
</evidence>
<comment type="subcellular location">
    <subcellularLocation>
        <location evidence="1">Cell membrane</location>
        <topology evidence="1">Multi-pass membrane protein</topology>
    </subcellularLocation>
</comment>
<feature type="transmembrane region" description="Helical" evidence="8">
    <location>
        <begin position="330"/>
        <end position="350"/>
    </location>
</feature>
<dbReference type="InterPro" id="IPR018480">
    <property type="entry name" value="PNAcMuramoyl-5peptid_Trfase_CS"/>
</dbReference>
<feature type="transmembrane region" description="Helical" evidence="8">
    <location>
        <begin position="173"/>
        <end position="193"/>
    </location>
</feature>
<dbReference type="Proteomes" id="UP000317318">
    <property type="component" value="Chromosome"/>
</dbReference>
<dbReference type="CDD" id="cd06853">
    <property type="entry name" value="GT_WecA_like"/>
    <property type="match status" value="1"/>
</dbReference>
<dbReference type="RefSeq" id="WP_145362588.1">
    <property type="nucleotide sequence ID" value="NZ_CP036268.1"/>
</dbReference>
<keyword evidence="2" id="KW-1003">Cell membrane</keyword>
<dbReference type="GO" id="GO:0005886">
    <property type="term" value="C:plasma membrane"/>
    <property type="evidence" value="ECO:0007669"/>
    <property type="project" value="UniProtKB-SubCell"/>
</dbReference>
<dbReference type="GO" id="GO:0036380">
    <property type="term" value="F:UDP-N-acetylglucosamine-undecaprenyl-phosphate N-acetylglucosaminephosphotransferase activity"/>
    <property type="evidence" value="ECO:0007669"/>
    <property type="project" value="UniProtKB-EC"/>
</dbReference>
<dbReference type="EC" id="2.7.8.33" evidence="9"/>
<dbReference type="Pfam" id="PF00953">
    <property type="entry name" value="Glycos_transf_4"/>
    <property type="match status" value="1"/>
</dbReference>
<evidence type="ECO:0000256" key="4">
    <source>
        <dbReference type="ARBA" id="ARBA00022692"/>
    </source>
</evidence>
<dbReference type="GO" id="GO:0071555">
    <property type="term" value="P:cell wall organization"/>
    <property type="evidence" value="ECO:0007669"/>
    <property type="project" value="TreeGrafter"/>
</dbReference>
<comment type="cofactor">
    <cofactor evidence="7">
        <name>Mg(2+)</name>
        <dbReference type="ChEBI" id="CHEBI:18420"/>
    </cofactor>
</comment>
<keyword evidence="6 8" id="KW-0472">Membrane</keyword>
<feature type="transmembrane region" description="Helical" evidence="8">
    <location>
        <begin position="142"/>
        <end position="161"/>
    </location>
</feature>
<dbReference type="GO" id="GO:0046872">
    <property type="term" value="F:metal ion binding"/>
    <property type="evidence" value="ECO:0007669"/>
    <property type="project" value="UniProtKB-KW"/>
</dbReference>
<sequence>MWQASLPELVSSTAVIAGALAVLGSVVATAAAIWVAKNIDLHDRPDGGRKAHACPIPVLGGVGVLTAFVSTSAIILWMTGWADSPYLTQQSISLFCSALLFAAIGLWDDIFPVRPWTKFVGQIVASVPFAVFGQPIDWFEFLGFHITLGGTGTVFTIFWLTACANAVNLIDGLDGLAGTLGLIATATIAVVAHRLGMETTSVLALMTAGSIVGFLCYNLPPAKIFLGDSGSLLIGYLIGALSIQSSMKTATGFALAMPLILISVPAFDVMMAILRRTLSGKGIGEGDRLHLHHRLQDRGLSRFQTLLVVSALSSMTAAITVATIVFKNDLLGMGLCAALLISLIVGRVFGHHETLLAFRKAQTVAGVIAEASGVISRRRLTLPRPNVTGWNVAVDLLREVGGDELTLSENDELGARTIRQWRQDEPVLNGIGQRWHVGIERRITPDETVTLSATGHFITEVAQDEASRAAVILQACVEAWTQELSADSGNEHDRPMILPIASPACADLPISKSA</sequence>
<name>A0A517QXR1_9PLAN</name>
<feature type="transmembrane region" description="Helical" evidence="8">
    <location>
        <begin position="224"/>
        <end position="243"/>
    </location>
</feature>